<dbReference type="Proteomes" id="UP000189004">
    <property type="component" value="Unassembled WGS sequence"/>
</dbReference>
<protein>
    <recommendedName>
        <fullName evidence="4">Response regulator receiver protein</fullName>
    </recommendedName>
</protein>
<sequence>MDHEPAPLAPALSGDLCGLSQCRRPLPARIGRGPRYEYCQDRTWDYDGKALTCRELGDAEKKWTTVFGRAPADTVLADLRAAVATARDPLGDLTAVLERVSTEVGEHADTALAEAAQARAAAAEAEGRAQTAETATDAARLAQQKAETDRDTAQTQAREAERVADRARREATSDRESAAVARGAAERLEQETERLRAEAAELQGQANAAAAQAERAQAQHQAAAEERDRLRTQLDTERREGAAERTRLTAQTERLSTDYAVRLDELQQAHTDAQDRAARAHAEQVADLQRKAGRGELLAEQHTQLQEQCQLLRLDRGDARRGLQMAVRALDAGQPSQQVRDILQRHLDQAEPAAQDTGSTSTDDAFVPPTGEERRS</sequence>
<feature type="region of interest" description="Disordered" evidence="1">
    <location>
        <begin position="331"/>
        <end position="376"/>
    </location>
</feature>
<reference evidence="3" key="1">
    <citation type="submission" date="2016-08" db="EMBL/GenBank/DDBJ databases">
        <authorList>
            <person name="Tokovenko B."/>
            <person name="Kalinowski J."/>
        </authorList>
    </citation>
    <scope>NUCLEOTIDE SEQUENCE [LARGE SCALE GENOMIC DNA]</scope>
    <source>
        <strain evidence="3">UTMC102</strain>
    </source>
</reference>
<feature type="compositionally biased region" description="Low complexity" evidence="1">
    <location>
        <begin position="123"/>
        <end position="136"/>
    </location>
</feature>
<keyword evidence="3" id="KW-1185">Reference proteome</keyword>
<dbReference type="RefSeq" id="WP_077688760.1">
    <property type="nucleotide sequence ID" value="NZ_MCOK01000001.1"/>
</dbReference>
<organism evidence="2 3">
    <name type="scientific">Nocardiopsis sinuspersici</name>
    <dbReference type="NCBI Taxonomy" id="501010"/>
    <lineage>
        <taxon>Bacteria</taxon>
        <taxon>Bacillati</taxon>
        <taxon>Actinomycetota</taxon>
        <taxon>Actinomycetes</taxon>
        <taxon>Streptosporangiales</taxon>
        <taxon>Nocardiopsidaceae</taxon>
        <taxon>Nocardiopsis</taxon>
    </lineage>
</organism>
<dbReference type="AlphaFoldDB" id="A0A1V3BVI9"/>
<evidence type="ECO:0000256" key="1">
    <source>
        <dbReference type="SAM" id="MobiDB-lite"/>
    </source>
</evidence>
<proteinExistence type="predicted"/>
<accession>A0A1V3BVI9</accession>
<dbReference type="OrthoDB" id="3579913at2"/>
<name>A0A1V3BVI9_9ACTN</name>
<feature type="compositionally biased region" description="Low complexity" evidence="1">
    <location>
        <begin position="200"/>
        <end position="222"/>
    </location>
</feature>
<feature type="compositionally biased region" description="Basic and acidic residues" evidence="1">
    <location>
        <begin position="223"/>
        <end position="247"/>
    </location>
</feature>
<evidence type="ECO:0000313" key="2">
    <source>
        <dbReference type="EMBL" id="OOC52418.1"/>
    </source>
</evidence>
<feature type="compositionally biased region" description="Basic and acidic residues" evidence="1">
    <location>
        <begin position="184"/>
        <end position="199"/>
    </location>
</feature>
<gene>
    <name evidence="2" type="ORF">NOSIN_00035</name>
</gene>
<evidence type="ECO:0000313" key="3">
    <source>
        <dbReference type="Proteomes" id="UP000189004"/>
    </source>
</evidence>
<feature type="region of interest" description="Disordered" evidence="1">
    <location>
        <begin position="123"/>
        <end position="248"/>
    </location>
</feature>
<comment type="caution">
    <text evidence="2">The sequence shown here is derived from an EMBL/GenBank/DDBJ whole genome shotgun (WGS) entry which is preliminary data.</text>
</comment>
<dbReference type="STRING" id="501010.NOSIN_00035"/>
<feature type="compositionally biased region" description="Basic and acidic residues" evidence="1">
    <location>
        <begin position="146"/>
        <end position="177"/>
    </location>
</feature>
<evidence type="ECO:0008006" key="4">
    <source>
        <dbReference type="Google" id="ProtNLM"/>
    </source>
</evidence>
<dbReference type="EMBL" id="MCOK01000001">
    <property type="protein sequence ID" value="OOC52418.1"/>
    <property type="molecule type" value="Genomic_DNA"/>
</dbReference>